<accession>A0A0C2WNG4</accession>
<dbReference type="EMBL" id="KN818398">
    <property type="protein sequence ID" value="KIL56834.1"/>
    <property type="molecule type" value="Genomic_DNA"/>
</dbReference>
<evidence type="ECO:0000313" key="3">
    <source>
        <dbReference type="Proteomes" id="UP000054549"/>
    </source>
</evidence>
<protein>
    <submittedName>
        <fullName evidence="2">Uncharacterized protein</fullName>
    </submittedName>
</protein>
<dbReference type="HOGENOM" id="CLU_1834652_0_0_1"/>
<proteinExistence type="predicted"/>
<gene>
    <name evidence="2" type="ORF">M378DRAFT_362052</name>
    <name evidence="1" type="ORF">M378DRAFT_437049</name>
</gene>
<evidence type="ECO:0000313" key="2">
    <source>
        <dbReference type="EMBL" id="KIL57788.1"/>
    </source>
</evidence>
<name>A0A0C2WNG4_AMAMK</name>
<reference evidence="2 3" key="1">
    <citation type="submission" date="2014-04" db="EMBL/GenBank/DDBJ databases">
        <title>Evolutionary Origins and Diversification of the Mycorrhizal Mutualists.</title>
        <authorList>
            <consortium name="DOE Joint Genome Institute"/>
            <consortium name="Mycorrhizal Genomics Consortium"/>
            <person name="Kohler A."/>
            <person name="Kuo A."/>
            <person name="Nagy L.G."/>
            <person name="Floudas D."/>
            <person name="Copeland A."/>
            <person name="Barry K.W."/>
            <person name="Cichocki N."/>
            <person name="Veneault-Fourrey C."/>
            <person name="LaButti K."/>
            <person name="Lindquist E.A."/>
            <person name="Lipzen A."/>
            <person name="Lundell T."/>
            <person name="Morin E."/>
            <person name="Murat C."/>
            <person name="Riley R."/>
            <person name="Ohm R."/>
            <person name="Sun H."/>
            <person name="Tunlid A."/>
            <person name="Henrissat B."/>
            <person name="Grigoriev I.V."/>
            <person name="Hibbett D.S."/>
            <person name="Martin F."/>
        </authorList>
    </citation>
    <scope>NUCLEOTIDE SEQUENCE [LARGE SCALE GENOMIC DNA]</scope>
    <source>
        <strain evidence="2 3">Koide BX008</strain>
    </source>
</reference>
<evidence type="ECO:0000313" key="1">
    <source>
        <dbReference type="EMBL" id="KIL56834.1"/>
    </source>
</evidence>
<dbReference type="AlphaFoldDB" id="A0A0C2WNG4"/>
<organism evidence="2 3">
    <name type="scientific">Amanita muscaria (strain Koide BX008)</name>
    <dbReference type="NCBI Taxonomy" id="946122"/>
    <lineage>
        <taxon>Eukaryota</taxon>
        <taxon>Fungi</taxon>
        <taxon>Dikarya</taxon>
        <taxon>Basidiomycota</taxon>
        <taxon>Agaricomycotina</taxon>
        <taxon>Agaricomycetes</taxon>
        <taxon>Agaricomycetidae</taxon>
        <taxon>Agaricales</taxon>
        <taxon>Pluteineae</taxon>
        <taxon>Amanitaceae</taxon>
        <taxon>Amanita</taxon>
    </lineage>
</organism>
<dbReference type="EMBL" id="KN818358">
    <property type="protein sequence ID" value="KIL57788.1"/>
    <property type="molecule type" value="Genomic_DNA"/>
</dbReference>
<sequence>MPLPILANLPMPLQNMVFVNPFPQSSKTRSLMLKWIFVWSKKSPVDHRHDGRRGRKKKLTVDIILHWMRSITDEKQWCLAPFFRILLLASSSQLPSGSLPRRKFRMSSLAADVSYTPQESFVVWRFLDRSEDPAPFNAID</sequence>
<keyword evidence="3" id="KW-1185">Reference proteome</keyword>
<dbReference type="Proteomes" id="UP000054549">
    <property type="component" value="Unassembled WGS sequence"/>
</dbReference>